<proteinExistence type="predicted"/>
<keyword evidence="2" id="KW-0732">Signal</keyword>
<dbReference type="AlphaFoldDB" id="A0A165QHQ6"/>
<evidence type="ECO:0000313" key="4">
    <source>
        <dbReference type="Proteomes" id="UP000076563"/>
    </source>
</evidence>
<feature type="chain" id="PRO_5007865040" evidence="2">
    <location>
        <begin position="27"/>
        <end position="236"/>
    </location>
</feature>
<sequence>MKKKIVSAVVGTAMVCSFAGSAFANAAQGNAPVSTSVPLGGKITPTDGNYYVTLDQKTKEFLNTFTKSGVAKELSEQDGRIIMLHDDINYLKSTYGLTDEYISLLNRLVDQANQKMSKASMSGTFLEMAPRNSVSSVTPNLHVSDWKIYFNQDDIQQYLFVAAGVGVPAFIIALEGISLILGPAGPIITTILTIAGYSGMANLCYLVLQSKYNNQKGVYFGISWNGVFPNLTQGTW</sequence>
<gene>
    <name evidence="3" type="ORF">AV654_27195</name>
</gene>
<protein>
    <submittedName>
        <fullName evidence="3">Uncharacterized protein</fullName>
    </submittedName>
</protein>
<evidence type="ECO:0000256" key="1">
    <source>
        <dbReference type="SAM" id="Phobius"/>
    </source>
</evidence>
<feature type="signal peptide" evidence="2">
    <location>
        <begin position="1"/>
        <end position="26"/>
    </location>
</feature>
<organism evidence="3 4">
    <name type="scientific">Paenibacillus elgii</name>
    <dbReference type="NCBI Taxonomy" id="189691"/>
    <lineage>
        <taxon>Bacteria</taxon>
        <taxon>Bacillati</taxon>
        <taxon>Bacillota</taxon>
        <taxon>Bacilli</taxon>
        <taxon>Bacillales</taxon>
        <taxon>Paenibacillaceae</taxon>
        <taxon>Paenibacillus</taxon>
    </lineage>
</organism>
<evidence type="ECO:0000256" key="2">
    <source>
        <dbReference type="SAM" id="SignalP"/>
    </source>
</evidence>
<evidence type="ECO:0000313" key="3">
    <source>
        <dbReference type="EMBL" id="KZE75042.1"/>
    </source>
</evidence>
<accession>A0A165QHQ6</accession>
<keyword evidence="1" id="KW-0812">Transmembrane</keyword>
<dbReference type="EMBL" id="LQRA01000074">
    <property type="protein sequence ID" value="KZE75042.1"/>
    <property type="molecule type" value="Genomic_DNA"/>
</dbReference>
<dbReference type="RefSeq" id="WP_063184947.1">
    <property type="nucleotide sequence ID" value="NZ_LQRA01000074.1"/>
</dbReference>
<feature type="transmembrane region" description="Helical" evidence="1">
    <location>
        <begin position="158"/>
        <end position="180"/>
    </location>
</feature>
<dbReference type="Proteomes" id="UP000076563">
    <property type="component" value="Unassembled WGS sequence"/>
</dbReference>
<feature type="transmembrane region" description="Helical" evidence="1">
    <location>
        <begin position="187"/>
        <end position="208"/>
    </location>
</feature>
<comment type="caution">
    <text evidence="3">The sequence shown here is derived from an EMBL/GenBank/DDBJ whole genome shotgun (WGS) entry which is preliminary data.</text>
</comment>
<keyword evidence="4" id="KW-1185">Reference proteome</keyword>
<dbReference type="OrthoDB" id="2991698at2"/>
<keyword evidence="1" id="KW-1133">Transmembrane helix</keyword>
<reference evidence="4" key="1">
    <citation type="submission" date="2016-01" db="EMBL/GenBank/DDBJ databases">
        <title>Draft genome of Chromobacterium sp. F49.</title>
        <authorList>
            <person name="Hong K.W."/>
        </authorList>
    </citation>
    <scope>NUCLEOTIDE SEQUENCE [LARGE SCALE GENOMIC DNA]</scope>
    <source>
        <strain evidence="4">M63</strain>
    </source>
</reference>
<name>A0A165QHQ6_9BACL</name>
<keyword evidence="1" id="KW-0472">Membrane</keyword>